<proteinExistence type="predicted"/>
<protein>
    <submittedName>
        <fullName evidence="3">Uncharacterized protein</fullName>
    </submittedName>
</protein>
<accession>A0A5F7ZQA5</accession>
<dbReference type="VEuPathDB" id="HostDB:ENSMMUG00000054293"/>
<evidence type="ECO:0000256" key="2">
    <source>
        <dbReference type="SAM" id="MobiDB-lite"/>
    </source>
</evidence>
<dbReference type="Bgee" id="ENSMMUG00000054293">
    <property type="expression patterns" value="Expressed in cortex of kidney and 6 other cell types or tissues"/>
</dbReference>
<dbReference type="AlphaFoldDB" id="A0A5F7ZQA5"/>
<evidence type="ECO:0000256" key="1">
    <source>
        <dbReference type="SAM" id="Coils"/>
    </source>
</evidence>
<dbReference type="GeneTree" id="ENSGT01110000267875"/>
<name>A0A5F7ZQA5_MACMU</name>
<keyword evidence="4" id="KW-1185">Reference proteome</keyword>
<feature type="compositionally biased region" description="Basic residues" evidence="2">
    <location>
        <begin position="1"/>
        <end position="11"/>
    </location>
</feature>
<dbReference type="STRING" id="9544.ENSMMUP00000067808"/>
<evidence type="ECO:0000313" key="4">
    <source>
        <dbReference type="Proteomes" id="UP000006718"/>
    </source>
</evidence>
<organism evidence="3 4">
    <name type="scientific">Macaca mulatta</name>
    <name type="common">Rhesus macaque</name>
    <dbReference type="NCBI Taxonomy" id="9544"/>
    <lineage>
        <taxon>Eukaryota</taxon>
        <taxon>Metazoa</taxon>
        <taxon>Chordata</taxon>
        <taxon>Craniata</taxon>
        <taxon>Vertebrata</taxon>
        <taxon>Euteleostomi</taxon>
        <taxon>Mammalia</taxon>
        <taxon>Eutheria</taxon>
        <taxon>Euarchontoglires</taxon>
        <taxon>Primates</taxon>
        <taxon>Haplorrhini</taxon>
        <taxon>Catarrhini</taxon>
        <taxon>Cercopithecidae</taxon>
        <taxon>Cercopithecinae</taxon>
        <taxon>Macaca</taxon>
    </lineage>
</organism>
<dbReference type="Ensembl" id="ENSMMUT00000108178.1">
    <property type="protein sequence ID" value="ENSMMUP00000067808.1"/>
    <property type="gene ID" value="ENSMMUG00000054293.1"/>
</dbReference>
<reference evidence="4" key="1">
    <citation type="journal article" date="2007" name="Science">
        <title>Evolutionary and biomedical insights from the rhesus macaque genome.</title>
        <authorList>
            <person name="Gibbs R.A."/>
            <person name="Rogers J."/>
            <person name="Katze M.G."/>
            <person name="Bumgarner R."/>
            <person name="Weinstock G.M."/>
            <person name="Mardis E.R."/>
            <person name="Remington K.A."/>
            <person name="Strausberg R.L."/>
            <person name="Venter J.C."/>
            <person name="Wilson R.K."/>
            <person name="Batzer M.A."/>
            <person name="Bustamante C.D."/>
            <person name="Eichler E.E."/>
            <person name="Hahn M.W."/>
            <person name="Hardison R.C."/>
            <person name="Makova K.D."/>
            <person name="Miller W."/>
            <person name="Milosavljevic A."/>
            <person name="Palermo R.E."/>
            <person name="Siepel A."/>
            <person name="Sikela J.M."/>
            <person name="Attaway T."/>
            <person name="Bell S."/>
            <person name="Bernard K.E."/>
            <person name="Buhay C.J."/>
            <person name="Chandrabose M.N."/>
            <person name="Dao M."/>
            <person name="Davis C."/>
            <person name="Delehaunty K.D."/>
            <person name="Ding Y."/>
            <person name="Dinh H.H."/>
            <person name="Dugan-Rocha S."/>
            <person name="Fulton L.A."/>
            <person name="Gabisi R.A."/>
            <person name="Garner T.T."/>
            <person name="Godfrey J."/>
            <person name="Hawes A.C."/>
            <person name="Hernandez J."/>
            <person name="Hines S."/>
            <person name="Holder M."/>
            <person name="Hume J."/>
            <person name="Jhangiani S.N."/>
            <person name="Joshi V."/>
            <person name="Khan Z.M."/>
            <person name="Kirkness E.F."/>
            <person name="Cree A."/>
            <person name="Fowler R.G."/>
            <person name="Lee S."/>
            <person name="Lewis L.R."/>
            <person name="Li Z."/>
            <person name="Liu Y.-S."/>
            <person name="Moore S.M."/>
            <person name="Muzny D."/>
            <person name="Nazareth L.V."/>
            <person name="Ngo D.N."/>
            <person name="Okwuonu G.O."/>
            <person name="Pai G."/>
            <person name="Parker D."/>
            <person name="Paul H.A."/>
            <person name="Pfannkoch C."/>
            <person name="Pohl C.S."/>
            <person name="Rogers Y.-H.C."/>
            <person name="Ruiz S.J."/>
            <person name="Sabo A."/>
            <person name="Santibanez J."/>
            <person name="Schneider B.W."/>
            <person name="Smith S.M."/>
            <person name="Sodergren E."/>
            <person name="Svatek A.F."/>
            <person name="Utterback T.R."/>
            <person name="Vattathil S."/>
            <person name="Warren W."/>
            <person name="White C.S."/>
            <person name="Chinwalla A.T."/>
            <person name="Feng Y."/>
            <person name="Halpern A.L."/>
            <person name="Hillier L.W."/>
            <person name="Huang X."/>
            <person name="Minx P."/>
            <person name="Nelson J.O."/>
            <person name="Pepin K.H."/>
            <person name="Qin X."/>
            <person name="Sutton G.G."/>
            <person name="Venter E."/>
            <person name="Walenz B.P."/>
            <person name="Wallis J.W."/>
            <person name="Worley K.C."/>
            <person name="Yang S.-P."/>
            <person name="Jones S.M."/>
            <person name="Marra M.A."/>
            <person name="Rocchi M."/>
            <person name="Schein J.E."/>
            <person name="Baertsch R."/>
            <person name="Clarke L."/>
            <person name="Csuros M."/>
            <person name="Glasscock J."/>
            <person name="Harris R.A."/>
            <person name="Havlak P."/>
            <person name="Jackson A.R."/>
            <person name="Jiang H."/>
            <person name="Liu Y."/>
            <person name="Messina D.N."/>
            <person name="Shen Y."/>
            <person name="Song H.X.-Z."/>
            <person name="Wylie T."/>
            <person name="Zhang L."/>
            <person name="Birney E."/>
            <person name="Han K."/>
            <person name="Konkel M.K."/>
            <person name="Lee J."/>
            <person name="Smit A.F.A."/>
            <person name="Ullmer B."/>
            <person name="Wang H."/>
            <person name="Xing J."/>
            <person name="Burhans R."/>
            <person name="Cheng Z."/>
            <person name="Karro J.E."/>
            <person name="Ma J."/>
            <person name="Raney B."/>
            <person name="She X."/>
            <person name="Cox M.J."/>
            <person name="Demuth J.P."/>
            <person name="Dumas L.J."/>
            <person name="Han S.-G."/>
            <person name="Hopkins J."/>
            <person name="Karimpour-Fard A."/>
            <person name="Kim Y.H."/>
            <person name="Pollack J.R."/>
            <person name="Vinar T."/>
            <person name="Addo-Quaye C."/>
            <person name="Degenhardt J."/>
            <person name="Denby A."/>
            <person name="Hubisz M.J."/>
            <person name="Indap A."/>
            <person name="Kosiol C."/>
            <person name="Lahn B.T."/>
            <person name="Lawson H.A."/>
            <person name="Marklein A."/>
            <person name="Nielsen R."/>
            <person name="Vallender E.J."/>
            <person name="Clark A.G."/>
            <person name="Ferguson B."/>
            <person name="Hernandez R.D."/>
            <person name="Hirani K."/>
            <person name="Kehrer-Sawatzki H."/>
            <person name="Kolb J."/>
            <person name="Patil S."/>
            <person name="Pu L.-L."/>
            <person name="Ren Y."/>
            <person name="Smith D.G."/>
            <person name="Wheeler D.A."/>
            <person name="Schenck I."/>
            <person name="Ball E.V."/>
            <person name="Chen R."/>
            <person name="Cooper D.N."/>
            <person name="Giardine B."/>
            <person name="Hsu F."/>
            <person name="Kent W.J."/>
            <person name="Lesk A."/>
            <person name="Nelson D.L."/>
            <person name="O'brien W.E."/>
            <person name="Pruefer K."/>
            <person name="Stenson P.D."/>
            <person name="Wallace J.C."/>
            <person name="Ke H."/>
            <person name="Liu X.-M."/>
            <person name="Wang P."/>
            <person name="Xiang A.P."/>
            <person name="Yang F."/>
            <person name="Barber G.P."/>
            <person name="Haussler D."/>
            <person name="Karolchik D."/>
            <person name="Kern A.D."/>
            <person name="Kuhn R.M."/>
            <person name="Smith K.E."/>
            <person name="Zwieg A.S."/>
        </authorList>
    </citation>
    <scope>NUCLEOTIDE SEQUENCE [LARGE SCALE GENOMIC DNA]</scope>
    <source>
        <strain evidence="4">17573</strain>
    </source>
</reference>
<evidence type="ECO:0000313" key="3">
    <source>
        <dbReference type="Ensembl" id="ENSMMUP00000067808.1"/>
    </source>
</evidence>
<reference evidence="3" key="4">
    <citation type="submission" date="2025-09" db="UniProtKB">
        <authorList>
            <consortium name="Ensembl"/>
        </authorList>
    </citation>
    <scope>IDENTIFICATION</scope>
    <source>
        <strain evidence="3">17573</strain>
    </source>
</reference>
<sequence>MGRNQSRKAKNSKNQSTSSSPKDHSSLPATEQSRMENDFDELTEVGFRKSVITNFSELKEDVRTHRKEAKNHEKRLNEWLTRINSVRKTLNDLMELKTMA</sequence>
<dbReference type="Proteomes" id="UP000006718">
    <property type="component" value="Chromosome 15"/>
</dbReference>
<feature type="coiled-coil region" evidence="1">
    <location>
        <begin position="55"/>
        <end position="89"/>
    </location>
</feature>
<keyword evidence="1" id="KW-0175">Coiled coil</keyword>
<feature type="region of interest" description="Disordered" evidence="2">
    <location>
        <begin position="1"/>
        <end position="40"/>
    </location>
</feature>
<dbReference type="InParanoid" id="A0A5F7ZQA5"/>
<reference evidence="3" key="3">
    <citation type="submission" date="2025-08" db="UniProtKB">
        <authorList>
            <consortium name="Ensembl"/>
        </authorList>
    </citation>
    <scope>IDENTIFICATION</scope>
    <source>
        <strain evidence="3">17573</strain>
    </source>
</reference>
<reference evidence="3" key="2">
    <citation type="submission" date="2019-01" db="EMBL/GenBank/DDBJ databases">
        <authorList>
            <person name="Graves T."/>
            <person name="Eichler E.E."/>
            <person name="Wilson R.K."/>
        </authorList>
    </citation>
    <scope>NUCLEOTIDE SEQUENCE [LARGE SCALE GENOMIC DNA]</scope>
    <source>
        <strain evidence="3">17573</strain>
    </source>
</reference>
<dbReference type="OMA" id="HCKEAKN"/>